<keyword evidence="3" id="KW-1185">Reference proteome</keyword>
<dbReference type="AlphaFoldDB" id="A0A1W1H945"/>
<accession>A0A1W1H945</accession>
<gene>
    <name evidence="2" type="ORF">MTBBW1_1640009</name>
</gene>
<dbReference type="EMBL" id="FWEV01000073">
    <property type="protein sequence ID" value="SLM28954.1"/>
    <property type="molecule type" value="Genomic_DNA"/>
</dbReference>
<evidence type="ECO:0000256" key="1">
    <source>
        <dbReference type="SAM" id="Phobius"/>
    </source>
</evidence>
<keyword evidence="1" id="KW-0812">Transmembrane</keyword>
<protein>
    <submittedName>
        <fullName evidence="2">Uncharacterized protein</fullName>
    </submittedName>
</protein>
<proteinExistence type="predicted"/>
<evidence type="ECO:0000313" key="2">
    <source>
        <dbReference type="EMBL" id="SLM28954.1"/>
    </source>
</evidence>
<sequence length="30" mass="3681">MTPDLLQKKEKICMVLFWYRIFVLPYGLFS</sequence>
<evidence type="ECO:0000313" key="3">
    <source>
        <dbReference type="Proteomes" id="UP000191931"/>
    </source>
</evidence>
<name>A0A1W1H945_9BACT</name>
<keyword evidence="1" id="KW-1133">Transmembrane helix</keyword>
<dbReference type="Proteomes" id="UP000191931">
    <property type="component" value="Unassembled WGS sequence"/>
</dbReference>
<reference evidence="2 3" key="1">
    <citation type="submission" date="2017-03" db="EMBL/GenBank/DDBJ databases">
        <authorList>
            <person name="Afonso C.L."/>
            <person name="Miller P.J."/>
            <person name="Scott M.A."/>
            <person name="Spackman E."/>
            <person name="Goraichik I."/>
            <person name="Dimitrov K.M."/>
            <person name="Suarez D.L."/>
            <person name="Swayne D.E."/>
        </authorList>
    </citation>
    <scope>NUCLEOTIDE SEQUENCE [LARGE SCALE GENOMIC DNA]</scope>
    <source>
        <strain evidence="2">PRJEB14757</strain>
    </source>
</reference>
<feature type="transmembrane region" description="Helical" evidence="1">
    <location>
        <begin position="12"/>
        <end position="29"/>
    </location>
</feature>
<keyword evidence="1" id="KW-0472">Membrane</keyword>
<organism evidence="2 3">
    <name type="scientific">Desulfamplus magnetovallimortis</name>
    <dbReference type="NCBI Taxonomy" id="1246637"/>
    <lineage>
        <taxon>Bacteria</taxon>
        <taxon>Pseudomonadati</taxon>
        <taxon>Thermodesulfobacteriota</taxon>
        <taxon>Desulfobacteria</taxon>
        <taxon>Desulfobacterales</taxon>
        <taxon>Desulfobacteraceae</taxon>
        <taxon>Desulfamplus</taxon>
    </lineage>
</organism>